<gene>
    <name evidence="8" type="ORF">F8566_46440</name>
</gene>
<feature type="domain" description="OmpR/PhoB-type" evidence="7">
    <location>
        <begin position="1"/>
        <end position="100"/>
    </location>
</feature>
<dbReference type="SUPFAM" id="SSF48452">
    <property type="entry name" value="TPR-like"/>
    <property type="match status" value="1"/>
</dbReference>
<dbReference type="CDD" id="cd15831">
    <property type="entry name" value="BTAD"/>
    <property type="match status" value="1"/>
</dbReference>
<evidence type="ECO:0000256" key="6">
    <source>
        <dbReference type="SAM" id="MobiDB-lite"/>
    </source>
</evidence>
<keyword evidence="4" id="KW-0804">Transcription</keyword>
<accession>A0A6H9Y6M0</accession>
<proteinExistence type="inferred from homology"/>
<sequence>MVTAQFRLLGSVEIANGRHTFALPATKPSVVLAALLLHANEFLSNERLIEIVWGEENPRAPRNPRSSLQTYVMRSRQTLHANGVPGNPILTLPSGYTLEASPETLDLLRFRQLLERARRGAGDLEESLRLQEALALWRGPALANIPSDVLHREEVPKLTEEWLGACERRIDIELSLGRHRSLTAELHGLTAAHPHRERYWEQLMEALYRAGRQSEALAAYRKIKGILLEQLGVDPGPGLQRMELAILKGELPVSDPAPDKAADPARVSPRPAARSLGPSCRLPPPDRGFVGHSKIASRIADELTRVADQESAVVTVIRGAPGVGKSALALRVAYDVADLFPEGQWYLRLSDDSGRPRPPQELLGELLVFAGLRRPAIPEGQAERQAAFRTALVDRRILLLLDDAVDARHVEPLLPGSAGMAVLVTSRTNLAELTARWRLRSHQLDALPVDGSLELLAGLLGRMTVDRNRAAAVTLAEICGGLPLALRIAAAKFTSRPGQSLGEFVSWIAADPLGRLSVGRRPRISVRRAFDLSSERLGPEARRLLNAIAEARTGPVFSVEDVARLTGTRSRHAEELLEELFEAGLLQGLDLDRFSMPPLLRSYARELRADGETPRVAGTTVAR</sequence>
<dbReference type="Gene3D" id="3.40.50.300">
    <property type="entry name" value="P-loop containing nucleotide triphosphate hydrolases"/>
    <property type="match status" value="1"/>
</dbReference>
<dbReference type="GO" id="GO:0003677">
    <property type="term" value="F:DNA binding"/>
    <property type="evidence" value="ECO:0007669"/>
    <property type="project" value="UniProtKB-UniRule"/>
</dbReference>
<dbReference type="SMART" id="SM00862">
    <property type="entry name" value="Trans_reg_C"/>
    <property type="match status" value="1"/>
</dbReference>
<protein>
    <submittedName>
        <fullName evidence="8">AfsR family transcriptional regulator</fullName>
    </submittedName>
</protein>
<keyword evidence="3 5" id="KW-0238">DNA-binding</keyword>
<dbReference type="InterPro" id="IPR002182">
    <property type="entry name" value="NB-ARC"/>
</dbReference>
<evidence type="ECO:0000256" key="5">
    <source>
        <dbReference type="PROSITE-ProRule" id="PRU01091"/>
    </source>
</evidence>
<dbReference type="InterPro" id="IPR016032">
    <property type="entry name" value="Sig_transdc_resp-reg_C-effctor"/>
</dbReference>
<organism evidence="8 9">
    <name type="scientific">Actinomadura rudentiformis</name>
    <dbReference type="NCBI Taxonomy" id="359158"/>
    <lineage>
        <taxon>Bacteria</taxon>
        <taxon>Bacillati</taxon>
        <taxon>Actinomycetota</taxon>
        <taxon>Actinomycetes</taxon>
        <taxon>Streptosporangiales</taxon>
        <taxon>Thermomonosporaceae</taxon>
        <taxon>Actinomadura</taxon>
    </lineage>
</organism>
<dbReference type="RefSeq" id="WP_151570281.1">
    <property type="nucleotide sequence ID" value="NZ_WBMT01000032.1"/>
</dbReference>
<comment type="caution">
    <text evidence="8">The sequence shown here is derived from an EMBL/GenBank/DDBJ whole genome shotgun (WGS) entry which is preliminary data.</text>
</comment>
<dbReference type="SUPFAM" id="SSF52540">
    <property type="entry name" value="P-loop containing nucleoside triphosphate hydrolases"/>
    <property type="match status" value="1"/>
</dbReference>
<dbReference type="Pfam" id="PF00931">
    <property type="entry name" value="NB-ARC"/>
    <property type="match status" value="1"/>
</dbReference>
<dbReference type="GO" id="GO:0043531">
    <property type="term" value="F:ADP binding"/>
    <property type="evidence" value="ECO:0007669"/>
    <property type="project" value="InterPro"/>
</dbReference>
<dbReference type="GO" id="GO:0006355">
    <property type="term" value="P:regulation of DNA-templated transcription"/>
    <property type="evidence" value="ECO:0007669"/>
    <property type="project" value="InterPro"/>
</dbReference>
<dbReference type="PRINTS" id="PR00364">
    <property type="entry name" value="DISEASERSIST"/>
</dbReference>
<dbReference type="InterPro" id="IPR011990">
    <property type="entry name" value="TPR-like_helical_dom_sf"/>
</dbReference>
<evidence type="ECO:0000256" key="4">
    <source>
        <dbReference type="ARBA" id="ARBA00023163"/>
    </source>
</evidence>
<dbReference type="PANTHER" id="PTHR35807:SF1">
    <property type="entry name" value="TRANSCRIPTIONAL REGULATOR REDD"/>
    <property type="match status" value="1"/>
</dbReference>
<dbReference type="InterPro" id="IPR036388">
    <property type="entry name" value="WH-like_DNA-bd_sf"/>
</dbReference>
<dbReference type="EMBL" id="WBMT01000032">
    <property type="protein sequence ID" value="KAB2339990.1"/>
    <property type="molecule type" value="Genomic_DNA"/>
</dbReference>
<dbReference type="InterPro" id="IPR051677">
    <property type="entry name" value="AfsR-DnrI-RedD_regulator"/>
</dbReference>
<feature type="region of interest" description="Disordered" evidence="6">
    <location>
        <begin position="253"/>
        <end position="283"/>
    </location>
</feature>
<evidence type="ECO:0000313" key="9">
    <source>
        <dbReference type="Proteomes" id="UP000468735"/>
    </source>
</evidence>
<dbReference type="PANTHER" id="PTHR35807">
    <property type="entry name" value="TRANSCRIPTIONAL REGULATOR REDD-RELATED"/>
    <property type="match status" value="1"/>
</dbReference>
<dbReference type="SMART" id="SM01043">
    <property type="entry name" value="BTAD"/>
    <property type="match status" value="1"/>
</dbReference>
<dbReference type="PROSITE" id="PS51755">
    <property type="entry name" value="OMPR_PHOB"/>
    <property type="match status" value="1"/>
</dbReference>
<keyword evidence="9" id="KW-1185">Reference proteome</keyword>
<dbReference type="SUPFAM" id="SSF46894">
    <property type="entry name" value="C-terminal effector domain of the bipartite response regulators"/>
    <property type="match status" value="1"/>
</dbReference>
<comment type="similarity">
    <text evidence="1">Belongs to the AfsR/DnrI/RedD regulatory family.</text>
</comment>
<evidence type="ECO:0000256" key="3">
    <source>
        <dbReference type="ARBA" id="ARBA00023125"/>
    </source>
</evidence>
<name>A0A6H9Y6M0_9ACTN</name>
<dbReference type="InterPro" id="IPR001867">
    <property type="entry name" value="OmpR/PhoB-type_DNA-bd"/>
</dbReference>
<dbReference type="Gene3D" id="1.25.40.10">
    <property type="entry name" value="Tetratricopeptide repeat domain"/>
    <property type="match status" value="1"/>
</dbReference>
<dbReference type="InterPro" id="IPR027417">
    <property type="entry name" value="P-loop_NTPase"/>
</dbReference>
<dbReference type="Pfam" id="PF03704">
    <property type="entry name" value="BTAD"/>
    <property type="match status" value="1"/>
</dbReference>
<evidence type="ECO:0000256" key="2">
    <source>
        <dbReference type="ARBA" id="ARBA00023015"/>
    </source>
</evidence>
<dbReference type="InterPro" id="IPR005158">
    <property type="entry name" value="BTAD"/>
</dbReference>
<reference evidence="8 9" key="1">
    <citation type="submission" date="2019-09" db="EMBL/GenBank/DDBJ databases">
        <title>Actinomadura physcomitrii sp. nov., a novel actinomycete isolated from moss [Physcomitrium sphaericum (Ludw) Fuernr].</title>
        <authorList>
            <person name="Zhuang X."/>
            <person name="Liu C."/>
        </authorList>
    </citation>
    <scope>NUCLEOTIDE SEQUENCE [LARGE SCALE GENOMIC DNA]</scope>
    <source>
        <strain evidence="8 9">HMC1</strain>
    </source>
</reference>
<feature type="DNA-binding region" description="OmpR/PhoB-type" evidence="5">
    <location>
        <begin position="1"/>
        <end position="100"/>
    </location>
</feature>
<evidence type="ECO:0000256" key="1">
    <source>
        <dbReference type="ARBA" id="ARBA00005820"/>
    </source>
</evidence>
<dbReference type="OrthoDB" id="5521887at2"/>
<dbReference type="AlphaFoldDB" id="A0A6H9Y6M0"/>
<evidence type="ECO:0000313" key="8">
    <source>
        <dbReference type="EMBL" id="KAB2339990.1"/>
    </source>
</evidence>
<dbReference type="Proteomes" id="UP000468735">
    <property type="component" value="Unassembled WGS sequence"/>
</dbReference>
<keyword evidence="2" id="KW-0805">Transcription regulation</keyword>
<dbReference type="GO" id="GO:0000160">
    <property type="term" value="P:phosphorelay signal transduction system"/>
    <property type="evidence" value="ECO:0007669"/>
    <property type="project" value="InterPro"/>
</dbReference>
<dbReference type="Gene3D" id="1.10.10.10">
    <property type="entry name" value="Winged helix-like DNA-binding domain superfamily/Winged helix DNA-binding domain"/>
    <property type="match status" value="1"/>
</dbReference>
<evidence type="ECO:0000259" key="7">
    <source>
        <dbReference type="PROSITE" id="PS51755"/>
    </source>
</evidence>